<evidence type="ECO:0000256" key="5">
    <source>
        <dbReference type="SAM" id="MobiDB-lite"/>
    </source>
</evidence>
<dbReference type="AlphaFoldDB" id="Q6CBZ6"/>
<keyword evidence="3" id="KW-0804">Transcription</keyword>
<dbReference type="VEuPathDB" id="FungiDB:YALI0_C14058g"/>
<dbReference type="GO" id="GO:0006357">
    <property type="term" value="P:regulation of transcription by RNA polymerase II"/>
    <property type="evidence" value="ECO:0000318"/>
    <property type="project" value="GO_Central"/>
</dbReference>
<keyword evidence="4" id="KW-0539">Nucleus</keyword>
<evidence type="ECO:0000256" key="1">
    <source>
        <dbReference type="ARBA" id="ARBA00004123"/>
    </source>
</evidence>
<comment type="subcellular location">
    <subcellularLocation>
        <location evidence="1">Nucleus</location>
    </subcellularLocation>
</comment>
<dbReference type="HOGENOM" id="CLU_033254_1_0_1"/>
<evidence type="ECO:0000313" key="7">
    <source>
        <dbReference type="Proteomes" id="UP000001300"/>
    </source>
</evidence>
<gene>
    <name evidence="6" type="ORF">YALI0_C14058g</name>
</gene>
<reference evidence="6 7" key="1">
    <citation type="journal article" date="2004" name="Nature">
        <title>Genome evolution in yeasts.</title>
        <authorList>
            <consortium name="Genolevures"/>
            <person name="Dujon B."/>
            <person name="Sherman D."/>
            <person name="Fischer G."/>
            <person name="Durrens P."/>
            <person name="Casaregola S."/>
            <person name="Lafontaine I."/>
            <person name="de Montigny J."/>
            <person name="Marck C."/>
            <person name="Neuveglise C."/>
            <person name="Talla E."/>
            <person name="Goffard N."/>
            <person name="Frangeul L."/>
            <person name="Aigle M."/>
            <person name="Anthouard V."/>
            <person name="Babour A."/>
            <person name="Barbe V."/>
            <person name="Barnay S."/>
            <person name="Blanchin S."/>
            <person name="Beckerich J.M."/>
            <person name="Beyne E."/>
            <person name="Bleykasten C."/>
            <person name="Boisrame A."/>
            <person name="Boyer J."/>
            <person name="Cattolico L."/>
            <person name="Confanioleri F."/>
            <person name="de Daruvar A."/>
            <person name="Despons L."/>
            <person name="Fabre E."/>
            <person name="Fairhead C."/>
            <person name="Ferry-Dumazet H."/>
            <person name="Groppi A."/>
            <person name="Hantraye F."/>
            <person name="Hennequin C."/>
            <person name="Jauniaux N."/>
            <person name="Joyet P."/>
            <person name="Kachouri R."/>
            <person name="Kerrest A."/>
            <person name="Koszul R."/>
            <person name="Lemaire M."/>
            <person name="Lesur I."/>
            <person name="Ma L."/>
            <person name="Muller H."/>
            <person name="Nicaud J.M."/>
            <person name="Nikolski M."/>
            <person name="Oztas S."/>
            <person name="Ozier-Kalogeropoulos O."/>
            <person name="Pellenz S."/>
            <person name="Potier S."/>
            <person name="Richard G.F."/>
            <person name="Straub M.L."/>
            <person name="Suleau A."/>
            <person name="Swennene D."/>
            <person name="Tekaia F."/>
            <person name="Wesolowski-Louvel M."/>
            <person name="Westhof E."/>
            <person name="Wirth B."/>
            <person name="Zeniou-Meyer M."/>
            <person name="Zivanovic I."/>
            <person name="Bolotin-Fukuhara M."/>
            <person name="Thierry A."/>
            <person name="Bouchier C."/>
            <person name="Caudron B."/>
            <person name="Scarpelli C."/>
            <person name="Gaillardin C."/>
            <person name="Weissenbach J."/>
            <person name="Wincker P."/>
            <person name="Souciet J.L."/>
        </authorList>
    </citation>
    <scope>NUCLEOTIDE SEQUENCE [LARGE SCALE GENOMIC DNA]</scope>
    <source>
        <strain evidence="7">CLIB 122 / E 150</strain>
    </source>
</reference>
<proteinExistence type="predicted"/>
<dbReference type="EMBL" id="CR382129">
    <property type="protein sequence ID" value="CAG82127.1"/>
    <property type="molecule type" value="Genomic_DNA"/>
</dbReference>
<feature type="region of interest" description="Disordered" evidence="5">
    <location>
        <begin position="24"/>
        <end position="57"/>
    </location>
</feature>
<keyword evidence="7" id="KW-1185">Reference proteome</keyword>
<dbReference type="FunCoup" id="Q6CBZ6">
    <property type="interactions" value="1103"/>
</dbReference>
<dbReference type="GO" id="GO:0000124">
    <property type="term" value="C:SAGA complex"/>
    <property type="evidence" value="ECO:0000318"/>
    <property type="project" value="GO_Central"/>
</dbReference>
<dbReference type="OMA" id="EMAFTRG"/>
<evidence type="ECO:0000256" key="3">
    <source>
        <dbReference type="ARBA" id="ARBA00023163"/>
    </source>
</evidence>
<dbReference type="Pfam" id="PF12767">
    <property type="entry name" value="SAGA-Tad1"/>
    <property type="match status" value="1"/>
</dbReference>
<dbReference type="Proteomes" id="UP000001300">
    <property type="component" value="Chromosome C"/>
</dbReference>
<evidence type="ECO:0000256" key="4">
    <source>
        <dbReference type="ARBA" id="ARBA00023242"/>
    </source>
</evidence>
<dbReference type="CDD" id="cd22933">
    <property type="entry name" value="HFD_HFI1"/>
    <property type="match status" value="1"/>
</dbReference>
<dbReference type="OrthoDB" id="10264870at2759"/>
<protein>
    <submittedName>
        <fullName evidence="6">YALI0C14058p</fullName>
    </submittedName>
</protein>
<evidence type="ECO:0000256" key="2">
    <source>
        <dbReference type="ARBA" id="ARBA00023015"/>
    </source>
</evidence>
<feature type="region of interest" description="Disordered" evidence="5">
    <location>
        <begin position="132"/>
        <end position="156"/>
    </location>
</feature>
<name>Q6CBZ6_YARLI</name>
<dbReference type="STRING" id="284591.Q6CBZ6"/>
<dbReference type="PANTHER" id="PTHR21277:SF5">
    <property type="entry name" value="TRANSCRIPTIONAL ADAPTER 1"/>
    <property type="match status" value="1"/>
</dbReference>
<dbReference type="GO" id="GO:0005634">
    <property type="term" value="C:nucleus"/>
    <property type="evidence" value="ECO:0007669"/>
    <property type="project" value="UniProtKB-SubCell"/>
</dbReference>
<organism evidence="6 7">
    <name type="scientific">Yarrowia lipolytica (strain CLIB 122 / E 150)</name>
    <name type="common">Yeast</name>
    <name type="synonym">Candida lipolytica</name>
    <dbReference type="NCBI Taxonomy" id="284591"/>
    <lineage>
        <taxon>Eukaryota</taxon>
        <taxon>Fungi</taxon>
        <taxon>Dikarya</taxon>
        <taxon>Ascomycota</taxon>
        <taxon>Saccharomycotina</taxon>
        <taxon>Dipodascomycetes</taxon>
        <taxon>Dipodascales</taxon>
        <taxon>Dipodascales incertae sedis</taxon>
        <taxon>Yarrowia</taxon>
    </lineage>
</organism>
<dbReference type="InterPro" id="IPR024738">
    <property type="entry name" value="Hfi1/Tada1"/>
</dbReference>
<dbReference type="GO" id="GO:0003713">
    <property type="term" value="F:transcription coactivator activity"/>
    <property type="evidence" value="ECO:0000318"/>
    <property type="project" value="GO_Central"/>
</dbReference>
<dbReference type="PANTHER" id="PTHR21277">
    <property type="entry name" value="TRANSCRIPTIONAL ADAPTER 1"/>
    <property type="match status" value="1"/>
</dbReference>
<dbReference type="KEGG" id="yli:2909727"/>
<evidence type="ECO:0000313" key="6">
    <source>
        <dbReference type="EMBL" id="CAG82127.1"/>
    </source>
</evidence>
<keyword evidence="2" id="KW-0805">Transcription regulation</keyword>
<sequence length="369" mass="39815">MSIAPGSLSGAGGTGGVAAAAAETAAAGATPTATPAASTPAVGGTPAPSTAAGSSSASRLQVDDMMTAFQKQLGPNWERYRDVLTHFLVGRLSRHELQEALDGILDRSMVKMHNQFLLANLCNSLRAAPADGATGRMTSWSRKRGRGGAGAQKVKGDTQMAQLKKEVLSLPPRERKRIKAITREAGKKGYISSTIINTRQAMLPRIPFVQDKDQVGKQGNTVTWTQDIIHAYQTQLATESRELPDADHLRSRMIGIALEHGVLGGLGQNVVELIQVGLEYYLKGIIQETIEMVKLRKIKDKEAIATAADMAVVLESTPNLTVETCAPVYRLNNVMLQNDEVIEEMQPKEEPLGDKKELNHLLDDLLAEF</sequence>
<dbReference type="InParanoid" id="Q6CBZ6"/>
<accession>Q6CBZ6</accession>